<proteinExistence type="predicted"/>
<protein>
    <recommendedName>
        <fullName evidence="1">ORF6C domain-containing protein</fullName>
    </recommendedName>
</protein>
<evidence type="ECO:0000259" key="1">
    <source>
        <dbReference type="Pfam" id="PF10552"/>
    </source>
</evidence>
<dbReference type="AlphaFoldDB" id="A0A1S6U7Y4"/>
<reference evidence="3" key="1">
    <citation type="submission" date="2016-09" db="EMBL/GenBank/DDBJ databases">
        <title>Comparative genomics of the Campylobacter concisus group.</title>
        <authorList>
            <person name="Miller W.G."/>
            <person name="Yee E."/>
            <person name="Chapman M.H."/>
            <person name="Huynh S."/>
            <person name="Bono J.L."/>
            <person name="On S.L.W."/>
            <person name="StLeger J."/>
            <person name="Foster G."/>
            <person name="Parker C.T."/>
        </authorList>
    </citation>
    <scope>NUCLEOTIDE SEQUENCE [LARGE SCALE GENOMIC DNA]</scope>
    <source>
        <strain evidence="3">RM18021</strain>
    </source>
</reference>
<gene>
    <name evidence="2" type="ORF">CPIN18021_1069</name>
</gene>
<dbReference type="InterPro" id="IPR018878">
    <property type="entry name" value="ORF6C_dom"/>
</dbReference>
<dbReference type="Proteomes" id="UP000190868">
    <property type="component" value="Chromosome"/>
</dbReference>
<accession>A0A1S6U7Y4</accession>
<dbReference type="EMBL" id="CP017258">
    <property type="protein sequence ID" value="AQW87868.1"/>
    <property type="molecule type" value="Genomic_DNA"/>
</dbReference>
<keyword evidence="3" id="KW-1185">Reference proteome</keyword>
<name>A0A1S6U7Y4_9BACT</name>
<organism evidence="2 3">
    <name type="scientific">Campylobacter pinnipediorum subsp. caledonicus</name>
    <dbReference type="NCBI Taxonomy" id="1874362"/>
    <lineage>
        <taxon>Bacteria</taxon>
        <taxon>Pseudomonadati</taxon>
        <taxon>Campylobacterota</taxon>
        <taxon>Epsilonproteobacteria</taxon>
        <taxon>Campylobacterales</taxon>
        <taxon>Campylobacteraceae</taxon>
        <taxon>Campylobacter</taxon>
    </lineage>
</organism>
<feature type="domain" description="ORF6C" evidence="1">
    <location>
        <begin position="61"/>
        <end position="123"/>
    </location>
</feature>
<evidence type="ECO:0000313" key="3">
    <source>
        <dbReference type="Proteomes" id="UP000190868"/>
    </source>
</evidence>
<evidence type="ECO:0000313" key="2">
    <source>
        <dbReference type="EMBL" id="AQW87868.1"/>
    </source>
</evidence>
<sequence>MKNDKVKFSLEKFLKNPSNNFSISENNNNQIIGENININHYTLSEKPKVIKVIEDHQYNGEIHISKEQQQNIRNFVEDIATMMGDYEKINYYKEIFTTLKNKFKVPKYSLIPKDKYNEVKKFLYIQRSINRKKLKLINAKRFKQYTIDAIIKNWDMLNMDIKLCDFANIKLNKKITSIDKLSVNDIDNLYNKVMYQKNKKEKKDKKI</sequence>
<dbReference type="RefSeq" id="WP_078424589.1">
    <property type="nucleotide sequence ID" value="NZ_CP017258.1"/>
</dbReference>
<dbReference type="Pfam" id="PF10552">
    <property type="entry name" value="ORF6C"/>
    <property type="match status" value="1"/>
</dbReference>